<dbReference type="InterPro" id="IPR050190">
    <property type="entry name" value="UPF0213_domain"/>
</dbReference>
<dbReference type="Pfam" id="PF01541">
    <property type="entry name" value="GIY-YIG"/>
    <property type="match status" value="1"/>
</dbReference>
<dbReference type="InterPro" id="IPR000305">
    <property type="entry name" value="GIY-YIG_endonuc"/>
</dbReference>
<protein>
    <recommendedName>
        <fullName evidence="2">GIY-YIG domain-containing protein</fullName>
    </recommendedName>
</protein>
<proteinExistence type="inferred from homology"/>
<comment type="caution">
    <text evidence="3">The sequence shown here is derived from an EMBL/GenBank/DDBJ whole genome shotgun (WGS) entry which is preliminary data.</text>
</comment>
<gene>
    <name evidence="3" type="ORF">A3I40_01295</name>
</gene>
<feature type="domain" description="GIY-YIG" evidence="2">
    <location>
        <begin position="1"/>
        <end position="78"/>
    </location>
</feature>
<dbReference type="PROSITE" id="PS50164">
    <property type="entry name" value="GIY_YIG"/>
    <property type="match status" value="1"/>
</dbReference>
<sequence length="83" mass="9766">MHYVYIIYSETNGKLYKGSSSDLKRRILEHNHGKVASTKAWLPWRIIYYEAFANKTDALVEELFLKSGKGKERIKYLLKNTLK</sequence>
<dbReference type="Gene3D" id="3.40.1440.10">
    <property type="entry name" value="GIY-YIG endonuclease"/>
    <property type="match status" value="1"/>
</dbReference>
<evidence type="ECO:0000259" key="2">
    <source>
        <dbReference type="PROSITE" id="PS50164"/>
    </source>
</evidence>
<name>A0A1F7VAN3_9BACT</name>
<reference evidence="3 4" key="1">
    <citation type="journal article" date="2016" name="Nat. Commun.">
        <title>Thousands of microbial genomes shed light on interconnected biogeochemical processes in an aquifer system.</title>
        <authorList>
            <person name="Anantharaman K."/>
            <person name="Brown C.T."/>
            <person name="Hug L.A."/>
            <person name="Sharon I."/>
            <person name="Castelle C.J."/>
            <person name="Probst A.J."/>
            <person name="Thomas B.C."/>
            <person name="Singh A."/>
            <person name="Wilkins M.J."/>
            <person name="Karaoz U."/>
            <person name="Brodie E.L."/>
            <person name="Williams K.H."/>
            <person name="Hubbard S.S."/>
            <person name="Banfield J.F."/>
        </authorList>
    </citation>
    <scope>NUCLEOTIDE SEQUENCE [LARGE SCALE GENOMIC DNA]</scope>
</reference>
<dbReference type="AlphaFoldDB" id="A0A1F7VAN3"/>
<dbReference type="PANTHER" id="PTHR34477:SF1">
    <property type="entry name" value="UPF0213 PROTEIN YHBQ"/>
    <property type="match status" value="1"/>
</dbReference>
<dbReference type="PANTHER" id="PTHR34477">
    <property type="entry name" value="UPF0213 PROTEIN YHBQ"/>
    <property type="match status" value="1"/>
</dbReference>
<dbReference type="CDD" id="cd10449">
    <property type="entry name" value="GIY-YIG_SLX1_like"/>
    <property type="match status" value="1"/>
</dbReference>
<evidence type="ECO:0000256" key="1">
    <source>
        <dbReference type="ARBA" id="ARBA00007435"/>
    </source>
</evidence>
<dbReference type="EMBL" id="MGEP01000001">
    <property type="protein sequence ID" value="OGL87531.1"/>
    <property type="molecule type" value="Genomic_DNA"/>
</dbReference>
<accession>A0A1F7VAN3</accession>
<dbReference type="SMART" id="SM00465">
    <property type="entry name" value="GIYc"/>
    <property type="match status" value="1"/>
</dbReference>
<dbReference type="InterPro" id="IPR035901">
    <property type="entry name" value="GIY-YIG_endonuc_sf"/>
</dbReference>
<comment type="similarity">
    <text evidence="1">Belongs to the UPF0213 family.</text>
</comment>
<dbReference type="Proteomes" id="UP000178723">
    <property type="component" value="Unassembled WGS sequence"/>
</dbReference>
<organism evidence="3 4">
    <name type="scientific">Candidatus Uhrbacteria bacterium RIFCSPLOWO2_02_FULL_48_12</name>
    <dbReference type="NCBI Taxonomy" id="1802407"/>
    <lineage>
        <taxon>Bacteria</taxon>
        <taxon>Candidatus Uhriibacteriota</taxon>
    </lineage>
</organism>
<dbReference type="SUPFAM" id="SSF82771">
    <property type="entry name" value="GIY-YIG endonuclease"/>
    <property type="match status" value="1"/>
</dbReference>
<evidence type="ECO:0000313" key="4">
    <source>
        <dbReference type="Proteomes" id="UP000178723"/>
    </source>
</evidence>
<evidence type="ECO:0000313" key="3">
    <source>
        <dbReference type="EMBL" id="OGL87531.1"/>
    </source>
</evidence>